<keyword evidence="3" id="KW-1185">Reference proteome</keyword>
<feature type="domain" description="Amidohydrolase-related" evidence="1">
    <location>
        <begin position="266"/>
        <end position="426"/>
    </location>
</feature>
<dbReference type="Gene3D" id="3.20.20.140">
    <property type="entry name" value="Metal-dependent hydrolases"/>
    <property type="match status" value="1"/>
</dbReference>
<dbReference type="OrthoDB" id="8244441at2"/>
<name>A0A7X4YQW5_9BACL</name>
<proteinExistence type="predicted"/>
<dbReference type="InterPro" id="IPR006680">
    <property type="entry name" value="Amidohydro-rel"/>
</dbReference>
<protein>
    <submittedName>
        <fullName evidence="2">Amidohydrolase family protein</fullName>
    </submittedName>
</protein>
<gene>
    <name evidence="2" type="ORF">GT003_17790</name>
</gene>
<dbReference type="PANTHER" id="PTHR43383">
    <property type="entry name" value="NODULIN 6"/>
    <property type="match status" value="1"/>
</dbReference>
<dbReference type="Pfam" id="PF04909">
    <property type="entry name" value="Amidohydro_2"/>
    <property type="match status" value="1"/>
</dbReference>
<evidence type="ECO:0000313" key="2">
    <source>
        <dbReference type="EMBL" id="NBC70855.1"/>
    </source>
</evidence>
<sequence length="446" mass="50602">MAKELYAELRAYLDTVPVINTHDHHIGSGGKVTNPFGLYLGYLHSDLDVASGLEDRAFARLMNNGDAPIGQKWEAFAKVLPKVKHTAYYRYFMAGLTHCWGVTELTESNFRMLMERSSERDTVWHDRIMAEAGIRASVVDISGYEDFRNIMNGKVQGISDNAKFAVPLPELHLILSIVSLQKLSPYAKGPMRELDDFMAAFDGYLDQAVQFGAVCLKDQSAYRRALDYEMHSKPDIERIFTRLIQYPREALSYVETKPIDDWLFSEYARRGAKRGLPLQLHTGHMAGTRNDVRKANAALLIPFLETHPDVKVGLFHGNWPYMDEYLFIGKNYPNVWLDLCWCHIIDPDYTVELMKRALKILPYNKVLAFGADAFTTELTYGYLVAARDNVARALSELVEEGWLSLNDAKTVAEDWFFNNPNEFFGFKPEAGMADRDHAAGKGETAV</sequence>
<comment type="caution">
    <text evidence="2">The sequence shown here is derived from an EMBL/GenBank/DDBJ whole genome shotgun (WGS) entry which is preliminary data.</text>
</comment>
<accession>A0A7X4YQW5</accession>
<reference evidence="2 3" key="1">
    <citation type="submission" date="2020-01" db="EMBL/GenBank/DDBJ databases">
        <title>Paenibacillus soybeanensis sp. nov. isolated from the nodules of soybean (Glycine max(L.) Merr).</title>
        <authorList>
            <person name="Wang H."/>
        </authorList>
    </citation>
    <scope>NUCLEOTIDE SEQUENCE [LARGE SCALE GENOMIC DNA]</scope>
    <source>
        <strain evidence="2 3">DSM 23054</strain>
    </source>
</reference>
<dbReference type="AlphaFoldDB" id="A0A7X4YQW5"/>
<keyword evidence="2" id="KW-0378">Hydrolase</keyword>
<evidence type="ECO:0000259" key="1">
    <source>
        <dbReference type="Pfam" id="PF04909"/>
    </source>
</evidence>
<dbReference type="GO" id="GO:0016787">
    <property type="term" value="F:hydrolase activity"/>
    <property type="evidence" value="ECO:0007669"/>
    <property type="project" value="UniProtKB-KW"/>
</dbReference>
<dbReference type="InterPro" id="IPR032466">
    <property type="entry name" value="Metal_Hydrolase"/>
</dbReference>
<dbReference type="Proteomes" id="UP000558113">
    <property type="component" value="Unassembled WGS sequence"/>
</dbReference>
<dbReference type="RefSeq" id="WP_161700235.1">
    <property type="nucleotide sequence ID" value="NZ_JAAAMU010000009.1"/>
</dbReference>
<evidence type="ECO:0000313" key="3">
    <source>
        <dbReference type="Proteomes" id="UP000558113"/>
    </source>
</evidence>
<dbReference type="SUPFAM" id="SSF51556">
    <property type="entry name" value="Metallo-dependent hydrolases"/>
    <property type="match status" value="1"/>
</dbReference>
<organism evidence="2 3">
    <name type="scientific">Paenibacillus sacheonensis</name>
    <dbReference type="NCBI Taxonomy" id="742054"/>
    <lineage>
        <taxon>Bacteria</taxon>
        <taxon>Bacillati</taxon>
        <taxon>Bacillota</taxon>
        <taxon>Bacilli</taxon>
        <taxon>Bacillales</taxon>
        <taxon>Paenibacillaceae</taxon>
        <taxon>Paenibacillus</taxon>
    </lineage>
</organism>
<dbReference type="PANTHER" id="PTHR43383:SF2">
    <property type="entry name" value="AMIDOHYDROLASE 2 FAMILY PROTEIN"/>
    <property type="match status" value="1"/>
</dbReference>
<dbReference type="EMBL" id="JAAAMU010000009">
    <property type="protein sequence ID" value="NBC70855.1"/>
    <property type="molecule type" value="Genomic_DNA"/>
</dbReference>